<dbReference type="AlphaFoldDB" id="A0A5J9WQC7"/>
<feature type="non-terminal residue" evidence="2">
    <location>
        <position position="1"/>
    </location>
</feature>
<dbReference type="Proteomes" id="UP000324897">
    <property type="component" value="Chromosome 6"/>
</dbReference>
<evidence type="ECO:0000313" key="3">
    <source>
        <dbReference type="Proteomes" id="UP000324897"/>
    </source>
</evidence>
<dbReference type="PANTHER" id="PTHR33207">
    <property type="entry name" value="F-BOX DOMAIN CONTAINING PROTEIN-RELATED"/>
    <property type="match status" value="1"/>
</dbReference>
<protein>
    <recommendedName>
        <fullName evidence="1">F-box domain-containing protein</fullName>
    </recommendedName>
</protein>
<dbReference type="Gramene" id="TVU49494">
    <property type="protein sequence ID" value="TVU49494"/>
    <property type="gene ID" value="EJB05_00807"/>
</dbReference>
<dbReference type="EMBL" id="RWGY01000002">
    <property type="protein sequence ID" value="TVU49494.1"/>
    <property type="molecule type" value="Genomic_DNA"/>
</dbReference>
<organism evidence="2 3">
    <name type="scientific">Eragrostis curvula</name>
    <name type="common">weeping love grass</name>
    <dbReference type="NCBI Taxonomy" id="38414"/>
    <lineage>
        <taxon>Eukaryota</taxon>
        <taxon>Viridiplantae</taxon>
        <taxon>Streptophyta</taxon>
        <taxon>Embryophyta</taxon>
        <taxon>Tracheophyta</taxon>
        <taxon>Spermatophyta</taxon>
        <taxon>Magnoliopsida</taxon>
        <taxon>Liliopsida</taxon>
        <taxon>Poales</taxon>
        <taxon>Poaceae</taxon>
        <taxon>PACMAD clade</taxon>
        <taxon>Chloridoideae</taxon>
        <taxon>Eragrostideae</taxon>
        <taxon>Eragrostidinae</taxon>
        <taxon>Eragrostis</taxon>
    </lineage>
</organism>
<sequence>MENESRRRRLRQIAAGRKCIQGGATRASVPTGDTNIDDLADELLELVLLRVSSPLSLVRAAAACKSWRRVIAADGFLRRFRSLHGPLVVGHFYAGADTVVHHFWSTSAYRTSLWIRR</sequence>
<gene>
    <name evidence="2" type="ORF">EJB05_00807</name>
</gene>
<dbReference type="InterPro" id="IPR036047">
    <property type="entry name" value="F-box-like_dom_sf"/>
</dbReference>
<name>A0A5J9WQC7_9POAL</name>
<evidence type="ECO:0000313" key="2">
    <source>
        <dbReference type="EMBL" id="TVU49494.1"/>
    </source>
</evidence>
<dbReference type="SUPFAM" id="SSF81383">
    <property type="entry name" value="F-box domain"/>
    <property type="match status" value="1"/>
</dbReference>
<proteinExistence type="predicted"/>
<reference evidence="2 3" key="1">
    <citation type="journal article" date="2019" name="Sci. Rep.">
        <title>A high-quality genome of Eragrostis curvula grass provides insights into Poaceae evolution and supports new strategies to enhance forage quality.</title>
        <authorList>
            <person name="Carballo J."/>
            <person name="Santos B.A.C.M."/>
            <person name="Zappacosta D."/>
            <person name="Garbus I."/>
            <person name="Selva J.P."/>
            <person name="Gallo C.A."/>
            <person name="Diaz A."/>
            <person name="Albertini E."/>
            <person name="Caccamo M."/>
            <person name="Echenique V."/>
        </authorList>
    </citation>
    <scope>NUCLEOTIDE SEQUENCE [LARGE SCALE GENOMIC DNA]</scope>
    <source>
        <strain evidence="3">cv. Victoria</strain>
        <tissue evidence="2">Leaf</tissue>
    </source>
</reference>
<dbReference type="SMART" id="SM00256">
    <property type="entry name" value="FBOX"/>
    <property type="match status" value="1"/>
</dbReference>
<dbReference type="Gene3D" id="1.20.1280.50">
    <property type="match status" value="1"/>
</dbReference>
<feature type="domain" description="F-box" evidence="1">
    <location>
        <begin position="39"/>
        <end position="80"/>
    </location>
</feature>
<comment type="caution">
    <text evidence="2">The sequence shown here is derived from an EMBL/GenBank/DDBJ whole genome shotgun (WGS) entry which is preliminary data.</text>
</comment>
<keyword evidence="3" id="KW-1185">Reference proteome</keyword>
<accession>A0A5J9WQC7</accession>
<evidence type="ECO:0000259" key="1">
    <source>
        <dbReference type="SMART" id="SM00256"/>
    </source>
</evidence>
<dbReference type="InterPro" id="IPR001810">
    <property type="entry name" value="F-box_dom"/>
</dbReference>